<dbReference type="EMBL" id="JADCKC010000004">
    <property type="protein sequence ID" value="MBE5038699.1"/>
    <property type="molecule type" value="Genomic_DNA"/>
</dbReference>
<accession>A0ABR9R6D1</accession>
<evidence type="ECO:0000313" key="2">
    <source>
        <dbReference type="EMBL" id="MBE5038699.1"/>
    </source>
</evidence>
<reference evidence="2 3" key="1">
    <citation type="submission" date="2020-10" db="EMBL/GenBank/DDBJ databases">
        <title>ChiBAC.</title>
        <authorList>
            <person name="Zenner C."/>
            <person name="Hitch T.C.A."/>
            <person name="Clavel T."/>
        </authorList>
    </citation>
    <scope>NUCLEOTIDE SEQUENCE [LARGE SCALE GENOMIC DNA]</scope>
    <source>
        <strain evidence="2 3">DSM 109015</strain>
    </source>
</reference>
<feature type="transmembrane region" description="Helical" evidence="1">
    <location>
        <begin position="35"/>
        <end position="56"/>
    </location>
</feature>
<keyword evidence="1" id="KW-0472">Membrane</keyword>
<keyword evidence="3" id="KW-1185">Reference proteome</keyword>
<dbReference type="RefSeq" id="WP_193503124.1">
    <property type="nucleotide sequence ID" value="NZ_JADCKC010000004.1"/>
</dbReference>
<keyword evidence="1" id="KW-0812">Transmembrane</keyword>
<proteinExistence type="predicted"/>
<evidence type="ECO:0000256" key="1">
    <source>
        <dbReference type="SAM" id="Phobius"/>
    </source>
</evidence>
<evidence type="ECO:0000313" key="3">
    <source>
        <dbReference type="Proteomes" id="UP000768567"/>
    </source>
</evidence>
<organism evidence="2 3">
    <name type="scientific">Gemmiger gallinarum</name>
    <dbReference type="NCBI Taxonomy" id="2779354"/>
    <lineage>
        <taxon>Bacteria</taxon>
        <taxon>Bacillati</taxon>
        <taxon>Bacillota</taxon>
        <taxon>Clostridia</taxon>
        <taxon>Eubacteriales</taxon>
        <taxon>Gemmiger</taxon>
    </lineage>
</organism>
<gene>
    <name evidence="2" type="ORF">INF35_12965</name>
</gene>
<protein>
    <submittedName>
        <fullName evidence="2">Uncharacterized protein</fullName>
    </submittedName>
</protein>
<comment type="caution">
    <text evidence="2">The sequence shown here is derived from an EMBL/GenBank/DDBJ whole genome shotgun (WGS) entry which is preliminary data.</text>
</comment>
<dbReference type="Proteomes" id="UP000768567">
    <property type="component" value="Unassembled WGS sequence"/>
</dbReference>
<sequence length="450" mass="47089">MNARDLFEAIGMVDEDLVEEADGPVRRPAWTPRRVMGRVLSVAACLCIVGAAVLSFGRGMFSAKSSAGAMLQNEAAGGAADAAPETAPDTAQAPAFYDAADDAASEKSAGSMGIPAELAEKMTPTSGAGSGVALMAYDYTEIARVDPLEGELPQALAIYRGTLAGRCLNTDAMTDTMRSALTALGYDPALADDAQLTTGYDEESTQDPEAVAQSLYEKFGIGSELDYWSGLAWMEVDLPDGGSLSVNNELTLTVTLTGDETGALTDAQAAEEADTILKANAGLLDALGGYDAMGLTGGDYSYDGTRQQFWAVLYRTGETPSEQLAGYDLAQASFSADGTGKLLSLTIPGAALAESVGEYPLISREEAAALLAGGSYLNAQYDESAPAAADIEQAESYLCYTGGRALYYVPMWCFVVDEGERENTADGLHSYRPYYVPAVSLDTLGTLLAD</sequence>
<name>A0ABR9R6D1_9FIRM</name>
<keyword evidence="1" id="KW-1133">Transmembrane helix</keyword>